<proteinExistence type="inferred from homology"/>
<sequence>MPNEAVALAPAARSLTPFSDERPLNISLSNVRKAFPITARRAYLNNASISPVSEPVLQAVDHFLHDVRDNGRNNYPDWCRYADTAIKARIGRLIGAEASEIAFVKNTTEGLVNVANGLDWRDGDNLLLPDIEYPSNVYCWMQLARRGVEIKWVKTHDGRVDLADIEAAIDARTRLVSISAVQFSNGFRQDLAPLSELCVSRGVLLNVDAIQWVGSLALDLSQIHVDFLSFGGHKWLLAPIGTGIFYCNSKSLDLLTPPSVGYHSVDRGEAHMDYILDFRPNAGRFEEALVNFPGIWGLDAAVRMHLAVGPRAAEAHILDLTDYAAERVSGRGWTVKSPREGKERSGLLSFGREGIDTEMAATRLCSEGVDLAVRAGVLRISPSIYNNRTDIDRLVDTLPS</sequence>
<dbReference type="PROSITE" id="PS00595">
    <property type="entry name" value="AA_TRANSFER_CLASS_5"/>
    <property type="match status" value="1"/>
</dbReference>
<feature type="domain" description="Aminotransferase class V" evidence="5">
    <location>
        <begin position="43"/>
        <end position="393"/>
    </location>
</feature>
<dbReference type="Gene3D" id="3.90.1150.10">
    <property type="entry name" value="Aspartate Aminotransferase, domain 1"/>
    <property type="match status" value="1"/>
</dbReference>
<dbReference type="GO" id="GO:0016829">
    <property type="term" value="F:lyase activity"/>
    <property type="evidence" value="ECO:0007669"/>
    <property type="project" value="UniProtKB-KW"/>
</dbReference>
<dbReference type="EMBL" id="FXBL01000004">
    <property type="protein sequence ID" value="SMH29671.1"/>
    <property type="molecule type" value="Genomic_DNA"/>
</dbReference>
<organism evidence="6 7">
    <name type="scientific">Mesorhizobium australicum</name>
    <dbReference type="NCBI Taxonomy" id="536018"/>
    <lineage>
        <taxon>Bacteria</taxon>
        <taxon>Pseudomonadati</taxon>
        <taxon>Pseudomonadota</taxon>
        <taxon>Alphaproteobacteria</taxon>
        <taxon>Hyphomicrobiales</taxon>
        <taxon>Phyllobacteriaceae</taxon>
        <taxon>Mesorhizobium</taxon>
    </lineage>
</organism>
<dbReference type="InterPro" id="IPR000192">
    <property type="entry name" value="Aminotrans_V_dom"/>
</dbReference>
<evidence type="ECO:0000256" key="1">
    <source>
        <dbReference type="ARBA" id="ARBA00001933"/>
    </source>
</evidence>
<dbReference type="InterPro" id="IPR015424">
    <property type="entry name" value="PyrdxlP-dep_Trfase"/>
</dbReference>
<dbReference type="InterPro" id="IPR020578">
    <property type="entry name" value="Aminotrans_V_PyrdxlP_BS"/>
</dbReference>
<comment type="cofactor">
    <cofactor evidence="1 4">
        <name>pyridoxal 5'-phosphate</name>
        <dbReference type="ChEBI" id="CHEBI:597326"/>
    </cofactor>
</comment>
<evidence type="ECO:0000313" key="7">
    <source>
        <dbReference type="Proteomes" id="UP000193083"/>
    </source>
</evidence>
<evidence type="ECO:0000256" key="3">
    <source>
        <dbReference type="RuleBase" id="RU004075"/>
    </source>
</evidence>
<evidence type="ECO:0000256" key="4">
    <source>
        <dbReference type="RuleBase" id="RU004504"/>
    </source>
</evidence>
<dbReference type="RefSeq" id="WP_244561658.1">
    <property type="nucleotide sequence ID" value="NZ_FXBL01000004.1"/>
</dbReference>
<evidence type="ECO:0000259" key="5">
    <source>
        <dbReference type="Pfam" id="PF00266"/>
    </source>
</evidence>
<dbReference type="PANTHER" id="PTHR43586">
    <property type="entry name" value="CYSTEINE DESULFURASE"/>
    <property type="match status" value="1"/>
</dbReference>
<dbReference type="InterPro" id="IPR015421">
    <property type="entry name" value="PyrdxlP-dep_Trfase_major"/>
</dbReference>
<gene>
    <name evidence="6" type="ORF">SAMN02982922_0928</name>
</gene>
<keyword evidence="6" id="KW-0456">Lyase</keyword>
<dbReference type="Pfam" id="PF00266">
    <property type="entry name" value="Aminotran_5"/>
    <property type="match status" value="1"/>
</dbReference>
<evidence type="ECO:0000313" key="6">
    <source>
        <dbReference type="EMBL" id="SMH29671.1"/>
    </source>
</evidence>
<evidence type="ECO:0000256" key="2">
    <source>
        <dbReference type="ARBA" id="ARBA00022898"/>
    </source>
</evidence>
<comment type="similarity">
    <text evidence="3">Belongs to the class-V pyridoxal-phosphate-dependent aminotransferase family.</text>
</comment>
<dbReference type="Proteomes" id="UP000193083">
    <property type="component" value="Unassembled WGS sequence"/>
</dbReference>
<dbReference type="SUPFAM" id="SSF53383">
    <property type="entry name" value="PLP-dependent transferases"/>
    <property type="match status" value="1"/>
</dbReference>
<accession>A0A1X7MYX5</accession>
<dbReference type="Gene3D" id="3.40.640.10">
    <property type="entry name" value="Type I PLP-dependent aspartate aminotransferase-like (Major domain)"/>
    <property type="match status" value="1"/>
</dbReference>
<protein>
    <submittedName>
        <fullName evidence="6">Selenocysteine lyase/Cysteine desulfurase</fullName>
    </submittedName>
</protein>
<dbReference type="PANTHER" id="PTHR43586:SF15">
    <property type="entry name" value="BLR3095 PROTEIN"/>
    <property type="match status" value="1"/>
</dbReference>
<dbReference type="InterPro" id="IPR015422">
    <property type="entry name" value="PyrdxlP-dep_Trfase_small"/>
</dbReference>
<dbReference type="AlphaFoldDB" id="A0A1X7MYX5"/>
<keyword evidence="2" id="KW-0663">Pyridoxal phosphate</keyword>
<reference evidence="7" key="1">
    <citation type="submission" date="2017-04" db="EMBL/GenBank/DDBJ databases">
        <authorList>
            <person name="Varghese N."/>
            <person name="Submissions S."/>
        </authorList>
    </citation>
    <scope>NUCLEOTIDE SEQUENCE [LARGE SCALE GENOMIC DNA]</scope>
    <source>
        <strain evidence="7">B5P</strain>
    </source>
</reference>
<name>A0A1X7MYX5_9HYPH</name>
<keyword evidence="7" id="KW-1185">Reference proteome</keyword>